<dbReference type="Proteomes" id="UP000250123">
    <property type="component" value="Chromosome SHEWBE"/>
</dbReference>
<sequence length="42" mass="4808">MSKNAQQKAIKDHKTSVRVTLNQIGEYMLRSVPSDPYMKTVI</sequence>
<gene>
    <name evidence="1" type="ORF">SHEWBE_1579</name>
</gene>
<dbReference type="KEGG" id="sbk:SHEWBE_1579"/>
<protein>
    <submittedName>
        <fullName evidence="1">Uncharacterized protein</fullName>
    </submittedName>
</protein>
<evidence type="ECO:0000313" key="1">
    <source>
        <dbReference type="EMBL" id="SQH75545.1"/>
    </source>
</evidence>
<dbReference type="EMBL" id="LS483452">
    <property type="protein sequence ID" value="SQH75545.1"/>
    <property type="molecule type" value="Genomic_DNA"/>
</dbReference>
<proteinExistence type="predicted"/>
<name>A0A330M0D6_9GAMM</name>
<dbReference type="AlphaFoldDB" id="A0A330M0D6"/>
<reference evidence="2" key="1">
    <citation type="submission" date="2018-06" db="EMBL/GenBank/DDBJ databases">
        <authorList>
            <person name="Cea G.-C."/>
            <person name="William W."/>
        </authorList>
    </citation>
    <scope>NUCLEOTIDE SEQUENCE [LARGE SCALE GENOMIC DNA]</scope>
    <source>
        <strain evidence="2">DB21MT-2</strain>
    </source>
</reference>
<organism evidence="1 2">
    <name type="scientific">Shewanella benthica</name>
    <dbReference type="NCBI Taxonomy" id="43661"/>
    <lineage>
        <taxon>Bacteria</taxon>
        <taxon>Pseudomonadati</taxon>
        <taxon>Pseudomonadota</taxon>
        <taxon>Gammaproteobacteria</taxon>
        <taxon>Alteromonadales</taxon>
        <taxon>Shewanellaceae</taxon>
        <taxon>Shewanella</taxon>
    </lineage>
</organism>
<accession>A0A330M0D6</accession>
<evidence type="ECO:0000313" key="2">
    <source>
        <dbReference type="Proteomes" id="UP000250123"/>
    </source>
</evidence>